<keyword evidence="3" id="KW-1185">Reference proteome</keyword>
<evidence type="ECO:0000313" key="3">
    <source>
        <dbReference type="Proteomes" id="UP000199626"/>
    </source>
</evidence>
<organism evidence="2 3">
    <name type="scientific">Pseudidiomarina indica</name>
    <dbReference type="NCBI Taxonomy" id="1159017"/>
    <lineage>
        <taxon>Bacteria</taxon>
        <taxon>Pseudomonadati</taxon>
        <taxon>Pseudomonadota</taxon>
        <taxon>Gammaproteobacteria</taxon>
        <taxon>Alteromonadales</taxon>
        <taxon>Idiomarinaceae</taxon>
        <taxon>Pseudidiomarina</taxon>
    </lineage>
</organism>
<name>A0A1G6DL73_9GAMM</name>
<sequence length="180" mass="20409">MNPLLKFMVICIFLMSMNCFADERRKFKYVGWFDRNFKTIIEPLSSSEDGRFVIGRDGINEATFCSVDDDYVCIFSQAYAFSFPKANTELPPSWKLHGVTYKVVRQGISLSLWGREITDAYLIETPRDANLAGRQRGKSTYTLFSRELGVLGFSFGLSPEGEADEVYWLMGAKGFGALQD</sequence>
<protein>
    <submittedName>
        <fullName evidence="2">Uncharacterized protein</fullName>
    </submittedName>
</protein>
<reference evidence="3" key="1">
    <citation type="submission" date="2016-10" db="EMBL/GenBank/DDBJ databases">
        <authorList>
            <person name="Varghese N."/>
            <person name="Submissions S."/>
        </authorList>
    </citation>
    <scope>NUCLEOTIDE SEQUENCE [LARGE SCALE GENOMIC DNA]</scope>
    <source>
        <strain evidence="3">CGMCC 1.10824</strain>
    </source>
</reference>
<evidence type="ECO:0000313" key="2">
    <source>
        <dbReference type="EMBL" id="SDB45937.1"/>
    </source>
</evidence>
<feature type="signal peptide" evidence="1">
    <location>
        <begin position="1"/>
        <end position="21"/>
    </location>
</feature>
<keyword evidence="1" id="KW-0732">Signal</keyword>
<proteinExistence type="predicted"/>
<dbReference type="Proteomes" id="UP000199626">
    <property type="component" value="Unassembled WGS sequence"/>
</dbReference>
<dbReference type="RefSeq" id="WP_143001087.1">
    <property type="nucleotide sequence ID" value="NZ_FMXN01000011.1"/>
</dbReference>
<gene>
    <name evidence="2" type="ORF">SAMN02927930_01759</name>
</gene>
<dbReference type="OrthoDB" id="9969809at2"/>
<accession>A0A1G6DL73</accession>
<dbReference type="EMBL" id="FMXN01000011">
    <property type="protein sequence ID" value="SDB45937.1"/>
    <property type="molecule type" value="Genomic_DNA"/>
</dbReference>
<feature type="chain" id="PRO_5011494630" evidence="1">
    <location>
        <begin position="22"/>
        <end position="180"/>
    </location>
</feature>
<dbReference type="AlphaFoldDB" id="A0A1G6DL73"/>
<dbReference type="STRING" id="1159017.SAMN02927930_01759"/>
<evidence type="ECO:0000256" key="1">
    <source>
        <dbReference type="SAM" id="SignalP"/>
    </source>
</evidence>